<evidence type="ECO:0000256" key="2">
    <source>
        <dbReference type="ARBA" id="ARBA00022777"/>
    </source>
</evidence>
<dbReference type="GO" id="GO:0005536">
    <property type="term" value="F:D-glucose binding"/>
    <property type="evidence" value="ECO:0007669"/>
    <property type="project" value="InterPro"/>
</dbReference>
<keyword evidence="3" id="KW-0067">ATP-binding</keyword>
<keyword evidence="3" id="KW-0547">Nucleotide-binding</keyword>
<keyword evidence="3" id="KW-0963">Cytoplasm</keyword>
<evidence type="ECO:0000256" key="3">
    <source>
        <dbReference type="HAMAP-Rule" id="MF_00524"/>
    </source>
</evidence>
<feature type="binding site" evidence="3">
    <location>
        <begin position="11"/>
        <end position="16"/>
    </location>
    <ligand>
        <name>ATP</name>
        <dbReference type="ChEBI" id="CHEBI:30616"/>
    </ligand>
</feature>
<dbReference type="GO" id="GO:0005829">
    <property type="term" value="C:cytosol"/>
    <property type="evidence" value="ECO:0007669"/>
    <property type="project" value="TreeGrafter"/>
</dbReference>
<comment type="subcellular location">
    <subcellularLocation>
        <location evidence="3">Cytoplasm</location>
    </subcellularLocation>
</comment>
<reference evidence="5 6" key="1">
    <citation type="submission" date="2020-03" db="EMBL/GenBank/DDBJ databases">
        <title>Genomic Encyclopedia of Type Strains, Phase IV (KMG-IV): sequencing the most valuable type-strain genomes for metagenomic binning, comparative biology and taxonomic classification.</title>
        <authorList>
            <person name="Goeker M."/>
        </authorList>
    </citation>
    <scope>NUCLEOTIDE SEQUENCE [LARGE SCALE GENOMIC DNA]</scope>
    <source>
        <strain evidence="5 6">DSM 19867</strain>
    </source>
</reference>
<dbReference type="InterPro" id="IPR003836">
    <property type="entry name" value="Glucokinase"/>
</dbReference>
<comment type="catalytic activity">
    <reaction evidence="3">
        <text>D-glucose + ATP = D-glucose 6-phosphate + ADP + H(+)</text>
        <dbReference type="Rhea" id="RHEA:17825"/>
        <dbReference type="ChEBI" id="CHEBI:4167"/>
        <dbReference type="ChEBI" id="CHEBI:15378"/>
        <dbReference type="ChEBI" id="CHEBI:30616"/>
        <dbReference type="ChEBI" id="CHEBI:61548"/>
        <dbReference type="ChEBI" id="CHEBI:456216"/>
        <dbReference type="EC" id="2.7.1.2"/>
    </reaction>
</comment>
<dbReference type="Gene3D" id="3.30.420.40">
    <property type="match status" value="1"/>
</dbReference>
<keyword evidence="2 3" id="KW-0418">Kinase</keyword>
<dbReference type="EC" id="2.7.1.2" evidence="3"/>
<dbReference type="GO" id="GO:0005524">
    <property type="term" value="F:ATP binding"/>
    <property type="evidence" value="ECO:0007669"/>
    <property type="project" value="UniProtKB-UniRule"/>
</dbReference>
<evidence type="ECO:0000313" key="5">
    <source>
        <dbReference type="EMBL" id="NIK87375.1"/>
    </source>
</evidence>
<dbReference type="PANTHER" id="PTHR47690">
    <property type="entry name" value="GLUCOKINASE"/>
    <property type="match status" value="1"/>
</dbReference>
<dbReference type="EMBL" id="JAASRM010000001">
    <property type="protein sequence ID" value="NIK87375.1"/>
    <property type="molecule type" value="Genomic_DNA"/>
</dbReference>
<comment type="similarity">
    <text evidence="3 4">Belongs to the bacterial glucokinase family.</text>
</comment>
<protein>
    <recommendedName>
        <fullName evidence="3">Glucokinase</fullName>
        <ecNumber evidence="3">2.7.1.2</ecNumber>
    </recommendedName>
    <alternativeName>
        <fullName evidence="3">Glucose kinase</fullName>
    </alternativeName>
</protein>
<sequence length="326" mass="34032">MKKTPKTCLVGDIGGTNVRLAIADLTDTAPKISAPQSLPRANHATFEEVVDGYLKAAGGPVPDCVVVAVAGPISNGVVKLTNGQWVISEAVLKERGFGEALLINDYAALGYAVEHLSGDDLADIGGPFPNSPRETVGVVGAGTGLGVAALVRDSFSSAVMVTEGGHTAFAPVDETEYAILAVLKERYGRVSTERVLSGPGLSNIHWALARLKGLDIAPLDPAEVSKRAQSGTDPLSAKAFDVFLGIYGRFAGDMALAFGARGGIYLGGGIAPRFLKELNNGTFRRGFEEKGRFVGYVSPIPTKVIVHPYAALLGSAEAAIRAFVKR</sequence>
<accession>A0A846MVX6</accession>
<dbReference type="NCBIfam" id="TIGR00749">
    <property type="entry name" value="glk"/>
    <property type="match status" value="1"/>
</dbReference>
<dbReference type="GO" id="GO:0004340">
    <property type="term" value="F:glucokinase activity"/>
    <property type="evidence" value="ECO:0007669"/>
    <property type="project" value="UniProtKB-UniRule"/>
</dbReference>
<keyword evidence="3" id="KW-0324">Glycolysis</keyword>
<dbReference type="CDD" id="cd24008">
    <property type="entry name" value="ASKHA_NBD_GLK"/>
    <property type="match status" value="1"/>
</dbReference>
<name>A0A846MVX6_9PROT</name>
<dbReference type="Pfam" id="PF02685">
    <property type="entry name" value="Glucokinase"/>
    <property type="match status" value="1"/>
</dbReference>
<dbReference type="Proteomes" id="UP000570514">
    <property type="component" value="Unassembled WGS sequence"/>
</dbReference>
<keyword evidence="6" id="KW-1185">Reference proteome</keyword>
<dbReference type="Gene3D" id="3.40.367.20">
    <property type="match status" value="1"/>
</dbReference>
<dbReference type="HAMAP" id="MF_00524">
    <property type="entry name" value="Glucokinase"/>
    <property type="match status" value="1"/>
</dbReference>
<evidence type="ECO:0000313" key="6">
    <source>
        <dbReference type="Proteomes" id="UP000570514"/>
    </source>
</evidence>
<dbReference type="PANTHER" id="PTHR47690:SF1">
    <property type="entry name" value="GLUCOKINASE"/>
    <property type="match status" value="1"/>
</dbReference>
<comment type="caution">
    <text evidence="5">The sequence shown here is derived from an EMBL/GenBank/DDBJ whole genome shotgun (WGS) entry which is preliminary data.</text>
</comment>
<evidence type="ECO:0000256" key="4">
    <source>
        <dbReference type="RuleBase" id="RU004046"/>
    </source>
</evidence>
<dbReference type="InterPro" id="IPR050201">
    <property type="entry name" value="Bacterial_glucokinase"/>
</dbReference>
<gene>
    <name evidence="3" type="primary">glk</name>
    <name evidence="5" type="ORF">FHS83_000693</name>
</gene>
<proteinExistence type="inferred from homology"/>
<organism evidence="5 6">
    <name type="scientific">Rhizomicrobium palustre</name>
    <dbReference type="NCBI Taxonomy" id="189966"/>
    <lineage>
        <taxon>Bacteria</taxon>
        <taxon>Pseudomonadati</taxon>
        <taxon>Pseudomonadota</taxon>
        <taxon>Alphaproteobacteria</taxon>
        <taxon>Micropepsales</taxon>
        <taxon>Micropepsaceae</taxon>
        <taxon>Rhizomicrobium</taxon>
    </lineage>
</organism>
<dbReference type="InterPro" id="IPR043129">
    <property type="entry name" value="ATPase_NBD"/>
</dbReference>
<dbReference type="GO" id="GO:0006096">
    <property type="term" value="P:glycolytic process"/>
    <property type="evidence" value="ECO:0007669"/>
    <property type="project" value="UniProtKB-UniRule"/>
</dbReference>
<dbReference type="RefSeq" id="WP_167080927.1">
    <property type="nucleotide sequence ID" value="NZ_BAAADC010000001.1"/>
</dbReference>
<keyword evidence="1 3" id="KW-0808">Transferase</keyword>
<dbReference type="SUPFAM" id="SSF53067">
    <property type="entry name" value="Actin-like ATPase domain"/>
    <property type="match status" value="1"/>
</dbReference>
<dbReference type="AlphaFoldDB" id="A0A846MVX6"/>
<evidence type="ECO:0000256" key="1">
    <source>
        <dbReference type="ARBA" id="ARBA00022679"/>
    </source>
</evidence>